<protein>
    <recommendedName>
        <fullName evidence="4">Sulfotransferase</fullName>
    </recommendedName>
</protein>
<reference evidence="2 3" key="1">
    <citation type="submission" date="2019-08" db="EMBL/GenBank/DDBJ databases">
        <title>Hyperibacter terrae gen. nov., sp. nov. and Hyperibacter viscosus sp. nov., two new members in the family Rhodospirillaceae isolated from the rhizosphere of Hypericum perforatum.</title>
        <authorList>
            <person name="Noviana Z."/>
        </authorList>
    </citation>
    <scope>NUCLEOTIDE SEQUENCE [LARGE SCALE GENOMIC DNA]</scope>
    <source>
        <strain evidence="2 3">R5913</strain>
    </source>
</reference>
<dbReference type="PANTHER" id="PTHR12788">
    <property type="entry name" value="PROTEIN-TYROSINE SULFOTRANSFERASE 2"/>
    <property type="match status" value="1"/>
</dbReference>
<dbReference type="PANTHER" id="PTHR12788:SF10">
    <property type="entry name" value="PROTEIN-TYROSINE SULFOTRANSFERASE"/>
    <property type="match status" value="1"/>
</dbReference>
<keyword evidence="1" id="KW-0808">Transferase</keyword>
<evidence type="ECO:0000313" key="3">
    <source>
        <dbReference type="Proteomes" id="UP000326202"/>
    </source>
</evidence>
<dbReference type="InterPro" id="IPR027417">
    <property type="entry name" value="P-loop_NTPase"/>
</dbReference>
<proteinExistence type="predicted"/>
<evidence type="ECO:0000256" key="1">
    <source>
        <dbReference type="ARBA" id="ARBA00022679"/>
    </source>
</evidence>
<evidence type="ECO:0000313" key="2">
    <source>
        <dbReference type="EMBL" id="QEX18325.1"/>
    </source>
</evidence>
<dbReference type="Gene3D" id="3.40.50.300">
    <property type="entry name" value="P-loop containing nucleotide triphosphate hydrolases"/>
    <property type="match status" value="1"/>
</dbReference>
<dbReference type="KEGG" id="htq:FRZ44_36300"/>
<name>A0A5J6MNY1_9PROT</name>
<accession>A0A5J6MNY1</accession>
<dbReference type="GO" id="GO:0008476">
    <property type="term" value="F:protein-tyrosine sulfotransferase activity"/>
    <property type="evidence" value="ECO:0007669"/>
    <property type="project" value="InterPro"/>
</dbReference>
<dbReference type="InterPro" id="IPR026634">
    <property type="entry name" value="TPST-like"/>
</dbReference>
<keyword evidence="3" id="KW-1185">Reference proteome</keyword>
<organism evidence="2 3">
    <name type="scientific">Hypericibacter terrae</name>
    <dbReference type="NCBI Taxonomy" id="2602015"/>
    <lineage>
        <taxon>Bacteria</taxon>
        <taxon>Pseudomonadati</taxon>
        <taxon>Pseudomonadota</taxon>
        <taxon>Alphaproteobacteria</taxon>
        <taxon>Rhodospirillales</taxon>
        <taxon>Dongiaceae</taxon>
        <taxon>Hypericibacter</taxon>
    </lineage>
</organism>
<dbReference type="Pfam" id="PF13469">
    <property type="entry name" value="Sulfotransfer_3"/>
    <property type="match status" value="1"/>
</dbReference>
<gene>
    <name evidence="2" type="ORF">FRZ44_36300</name>
</gene>
<dbReference type="SUPFAM" id="SSF52540">
    <property type="entry name" value="P-loop containing nucleoside triphosphate hydrolases"/>
    <property type="match status" value="1"/>
</dbReference>
<sequence length="296" mass="33173">MESTGAEMSGARAVPPLFIGGCGRSGTTLAVDLLGMHPVLSPVYETGFVLEVAQLLFSSGGLSAFMVADQIERLMSHWSRDLPHRPHNKKEYERYWHGAHYVLFDRDTAMAATGTLIEDLITAEPQAGFRRFVTGLFADHARRDGKPAWINKTPLYVLHLPLLKHLFPAMKFIHCTRDPRDAVPSMLSRRWGQHQTVDEGASFWQSCIEAARAFAARWPTDHVETRFEDLVTQPETEIARILQALGLEDCSADMLSRFRDRVRFDSGRIASLERDPAVSARIEAIAGPTMIPLGYR</sequence>
<dbReference type="EMBL" id="CP042906">
    <property type="protein sequence ID" value="QEX18325.1"/>
    <property type="molecule type" value="Genomic_DNA"/>
</dbReference>
<dbReference type="OrthoDB" id="977108at2"/>
<dbReference type="AlphaFoldDB" id="A0A5J6MNY1"/>
<evidence type="ECO:0008006" key="4">
    <source>
        <dbReference type="Google" id="ProtNLM"/>
    </source>
</evidence>
<dbReference type="Proteomes" id="UP000326202">
    <property type="component" value="Chromosome"/>
</dbReference>